<dbReference type="OrthoDB" id="26203at2759"/>
<keyword evidence="2" id="KW-0812">Transmembrane</keyword>
<dbReference type="EMBL" id="ML995979">
    <property type="protein sequence ID" value="KAF2763655.1"/>
    <property type="molecule type" value="Genomic_DNA"/>
</dbReference>
<feature type="transmembrane region" description="Helical" evidence="2">
    <location>
        <begin position="139"/>
        <end position="158"/>
    </location>
</feature>
<reference evidence="3" key="1">
    <citation type="journal article" date="2020" name="Stud. Mycol.">
        <title>101 Dothideomycetes genomes: a test case for predicting lifestyles and emergence of pathogens.</title>
        <authorList>
            <person name="Haridas S."/>
            <person name="Albert R."/>
            <person name="Binder M."/>
            <person name="Bloem J."/>
            <person name="Labutti K."/>
            <person name="Salamov A."/>
            <person name="Andreopoulos B."/>
            <person name="Baker S."/>
            <person name="Barry K."/>
            <person name="Bills G."/>
            <person name="Bluhm B."/>
            <person name="Cannon C."/>
            <person name="Castanera R."/>
            <person name="Culley D."/>
            <person name="Daum C."/>
            <person name="Ezra D."/>
            <person name="Gonzalez J."/>
            <person name="Henrissat B."/>
            <person name="Kuo A."/>
            <person name="Liang C."/>
            <person name="Lipzen A."/>
            <person name="Lutzoni F."/>
            <person name="Magnuson J."/>
            <person name="Mondo S."/>
            <person name="Nolan M."/>
            <person name="Ohm R."/>
            <person name="Pangilinan J."/>
            <person name="Park H.-J."/>
            <person name="Ramirez L."/>
            <person name="Alfaro M."/>
            <person name="Sun H."/>
            <person name="Tritt A."/>
            <person name="Yoshinaga Y."/>
            <person name="Zwiers L.-H."/>
            <person name="Turgeon B."/>
            <person name="Goodwin S."/>
            <person name="Spatafora J."/>
            <person name="Crous P."/>
            <person name="Grigoriev I."/>
        </authorList>
    </citation>
    <scope>NUCLEOTIDE SEQUENCE</scope>
    <source>
        <strain evidence="3">CBS 116005</strain>
    </source>
</reference>
<evidence type="ECO:0000313" key="3">
    <source>
        <dbReference type="EMBL" id="KAF2763655.1"/>
    </source>
</evidence>
<proteinExistence type="predicted"/>
<feature type="transmembrane region" description="Helical" evidence="2">
    <location>
        <begin position="226"/>
        <end position="249"/>
    </location>
</feature>
<feature type="transmembrane region" description="Helical" evidence="2">
    <location>
        <begin position="178"/>
        <end position="198"/>
    </location>
</feature>
<gene>
    <name evidence="3" type="ORF">EJ03DRAFT_322574</name>
</gene>
<dbReference type="Proteomes" id="UP000799436">
    <property type="component" value="Unassembled WGS sequence"/>
</dbReference>
<dbReference type="InterPro" id="IPR053247">
    <property type="entry name" value="GPCR_GPR1/git3-like"/>
</dbReference>
<dbReference type="PANTHER" id="PTHR42058">
    <property type="entry name" value="G_PROTEIN_RECEP_F2_4 DOMAIN-CONTAINING PROTEIN"/>
    <property type="match status" value="1"/>
</dbReference>
<feature type="compositionally biased region" description="Polar residues" evidence="1">
    <location>
        <begin position="482"/>
        <end position="500"/>
    </location>
</feature>
<accession>A0A6G1KSS0</accession>
<dbReference type="AlphaFoldDB" id="A0A6G1KSS0"/>
<evidence type="ECO:0000256" key="2">
    <source>
        <dbReference type="SAM" id="Phobius"/>
    </source>
</evidence>
<feature type="compositionally biased region" description="Basic and acidic residues" evidence="1">
    <location>
        <begin position="563"/>
        <end position="572"/>
    </location>
</feature>
<feature type="transmembrane region" description="Helical" evidence="2">
    <location>
        <begin position="69"/>
        <end position="90"/>
    </location>
</feature>
<keyword evidence="2" id="KW-0472">Membrane</keyword>
<feature type="compositionally biased region" description="Low complexity" evidence="1">
    <location>
        <begin position="578"/>
        <end position="593"/>
    </location>
</feature>
<organism evidence="3 4">
    <name type="scientific">Teratosphaeria nubilosa</name>
    <dbReference type="NCBI Taxonomy" id="161662"/>
    <lineage>
        <taxon>Eukaryota</taxon>
        <taxon>Fungi</taxon>
        <taxon>Dikarya</taxon>
        <taxon>Ascomycota</taxon>
        <taxon>Pezizomycotina</taxon>
        <taxon>Dothideomycetes</taxon>
        <taxon>Dothideomycetidae</taxon>
        <taxon>Mycosphaerellales</taxon>
        <taxon>Teratosphaeriaceae</taxon>
        <taxon>Teratosphaeria</taxon>
    </lineage>
</organism>
<evidence type="ECO:0008006" key="5">
    <source>
        <dbReference type="Google" id="ProtNLM"/>
    </source>
</evidence>
<dbReference type="Gene3D" id="1.20.1070.10">
    <property type="entry name" value="Rhodopsin 7-helix transmembrane proteins"/>
    <property type="match status" value="1"/>
</dbReference>
<keyword evidence="4" id="KW-1185">Reference proteome</keyword>
<keyword evidence="2" id="KW-1133">Transmembrane helix</keyword>
<feature type="region of interest" description="Disordered" evidence="1">
    <location>
        <begin position="537"/>
        <end position="641"/>
    </location>
</feature>
<name>A0A6G1KSS0_9PEZI</name>
<sequence>MGNETDYTGACLAPFLDASLFPDEGGYIRGRFCAPISQLEGNPTCCLPCPATDWIYRDSFLTYATIAEWLNVLGLILLMFLLLSYVLLPVQQTRSHYLSTCLIVSVACIALGFTIPLGANPEQCFNEITPNDMYSSTECAFSGAFIVAGGLSAIVWICIRALSMNLQICWDIVPGSKFFYLSQTFGWGIPAALFTATMTKTGVSFRFGQACHVNHHGSMADFWGPLLGFAGASAILQLMTLIYCIHVYLKNLWADESHQSAGASGLPSYQGSVRGQTARAVFQRLKKVLWLQWRGICIVTIILVDVVFFATVFVYMDGEQHNLLKDWTKVEPWLICLAEHPNSEGVPSGCVDLIGSVLVNEATVVAVLLLLSLAGLEVFCILARPALLSAWSEYVQSKIWPRKQEFVSLDARQPETMSKGGAASEVLQYNHIRGHQRTTFEMQPTLSTLATNLEMKSPATSTVLSSPETGHRSPGQRFGSPDVSQTQTHGTSPNLYSSALDSLPAPAYNNNPASLTTQLGDYFDQSDAYHQLQRKGFIRESSSESSRQGRVSPLVESGWGSRPESRDHERRYKPAYGSFSAPRPPSRQSSQKSGIVADTREACYGRDGPALYPPSEISYDESLSGLEPSSQSLDSRLGRRR</sequence>
<dbReference type="PANTHER" id="PTHR42058:SF1">
    <property type="entry name" value="G-PROTEIN COUPLED RECEPTORS FAMILY 2 PROFILE 2 DOMAIN-CONTAINING PROTEIN"/>
    <property type="match status" value="1"/>
</dbReference>
<feature type="region of interest" description="Disordered" evidence="1">
    <location>
        <begin position="457"/>
        <end position="512"/>
    </location>
</feature>
<feature type="transmembrane region" description="Helical" evidence="2">
    <location>
        <begin position="97"/>
        <end position="119"/>
    </location>
</feature>
<evidence type="ECO:0000313" key="4">
    <source>
        <dbReference type="Proteomes" id="UP000799436"/>
    </source>
</evidence>
<feature type="transmembrane region" description="Helical" evidence="2">
    <location>
        <begin position="293"/>
        <end position="316"/>
    </location>
</feature>
<feature type="compositionally biased region" description="Polar residues" evidence="1">
    <location>
        <begin position="458"/>
        <end position="468"/>
    </location>
</feature>
<protein>
    <recommendedName>
        <fullName evidence="5">G-protein coupled receptors family 2 profile 2 domain-containing protein</fullName>
    </recommendedName>
</protein>
<evidence type="ECO:0000256" key="1">
    <source>
        <dbReference type="SAM" id="MobiDB-lite"/>
    </source>
</evidence>